<dbReference type="GO" id="GO:0045333">
    <property type="term" value="P:cellular respiration"/>
    <property type="evidence" value="ECO:0007669"/>
    <property type="project" value="InterPro"/>
</dbReference>
<evidence type="ECO:0000313" key="6">
    <source>
        <dbReference type="WBParaSite" id="SMUV_0000566701-mRNA-1"/>
    </source>
</evidence>
<dbReference type="PANTHER" id="PTHR12901:SF10">
    <property type="entry name" value="COENZYME Q-BINDING PROTEIN COQ10, MITOCHONDRIAL"/>
    <property type="match status" value="1"/>
</dbReference>
<protein>
    <submittedName>
        <fullName evidence="6">Polyketide_cyc domain-containing protein</fullName>
    </submittedName>
</protein>
<name>A0A0N5AM66_9BILA</name>
<sequence>MLSAKNVALSAWRNFWNPFGATSRLKEYAERRLVGFTREQMFDVVSNVNEYPNFIPWCRGASVFEVSPNIYLAKLQIGFPPIQESYTSTVTTLKPVFVKSVAEPDNRVFKHLDTTWKFTEGLPNNDKSCVLHFALAFEFRSSLHSTMAHAFFDLVVQTMVYAFLKRAEEKYGPPSLNHFKKTTVLKKIS</sequence>
<dbReference type="PANTHER" id="PTHR12901">
    <property type="entry name" value="SPERM PROTEIN HOMOLOG"/>
    <property type="match status" value="1"/>
</dbReference>
<evidence type="ECO:0000313" key="5">
    <source>
        <dbReference type="Proteomes" id="UP000046393"/>
    </source>
</evidence>
<dbReference type="Proteomes" id="UP000046393">
    <property type="component" value="Unplaced"/>
</dbReference>
<reference evidence="6" key="1">
    <citation type="submission" date="2017-02" db="UniProtKB">
        <authorList>
            <consortium name="WormBaseParasite"/>
        </authorList>
    </citation>
    <scope>IDENTIFICATION</scope>
</reference>
<evidence type="ECO:0000256" key="2">
    <source>
        <dbReference type="ARBA" id="ARBA00011814"/>
    </source>
</evidence>
<dbReference type="Gene3D" id="3.30.530.20">
    <property type="match status" value="1"/>
</dbReference>
<dbReference type="GO" id="GO:0048039">
    <property type="term" value="F:ubiquinone binding"/>
    <property type="evidence" value="ECO:0007669"/>
    <property type="project" value="InterPro"/>
</dbReference>
<evidence type="ECO:0000259" key="4">
    <source>
        <dbReference type="Pfam" id="PF03364"/>
    </source>
</evidence>
<keyword evidence="5" id="KW-1185">Reference proteome</keyword>
<comment type="subunit">
    <text evidence="2">Interacts with coenzyme Q.</text>
</comment>
<accession>A0A0N5AM66</accession>
<dbReference type="SUPFAM" id="SSF55961">
    <property type="entry name" value="Bet v1-like"/>
    <property type="match status" value="1"/>
</dbReference>
<feature type="domain" description="Coenzyme Q-binding protein COQ10 START" evidence="4">
    <location>
        <begin position="35"/>
        <end position="163"/>
    </location>
</feature>
<dbReference type="Pfam" id="PF03364">
    <property type="entry name" value="Polyketide_cyc"/>
    <property type="match status" value="1"/>
</dbReference>
<dbReference type="GO" id="GO:0005739">
    <property type="term" value="C:mitochondrion"/>
    <property type="evidence" value="ECO:0007669"/>
    <property type="project" value="TreeGrafter"/>
</dbReference>
<dbReference type="InterPro" id="IPR005031">
    <property type="entry name" value="COQ10_START"/>
</dbReference>
<dbReference type="STRING" id="451379.A0A0N5AM66"/>
<dbReference type="WBParaSite" id="SMUV_0000566701-mRNA-1">
    <property type="protein sequence ID" value="SMUV_0000566701-mRNA-1"/>
    <property type="gene ID" value="SMUV_0000566701"/>
</dbReference>
<comment type="function">
    <text evidence="3">Required for the function of coenzyme Q in the respiratory chain. May serve as a chaperone or may be involved in the transport of Q6 from its site of synthesis to the catalytic sites of the respiratory complexes.</text>
</comment>
<dbReference type="InterPro" id="IPR044996">
    <property type="entry name" value="COQ10-like"/>
</dbReference>
<proteinExistence type="inferred from homology"/>
<dbReference type="CDD" id="cd07813">
    <property type="entry name" value="COQ10p_like"/>
    <property type="match status" value="1"/>
</dbReference>
<organism evidence="5 6">
    <name type="scientific">Syphacia muris</name>
    <dbReference type="NCBI Taxonomy" id="451379"/>
    <lineage>
        <taxon>Eukaryota</taxon>
        <taxon>Metazoa</taxon>
        <taxon>Ecdysozoa</taxon>
        <taxon>Nematoda</taxon>
        <taxon>Chromadorea</taxon>
        <taxon>Rhabditida</taxon>
        <taxon>Spirurina</taxon>
        <taxon>Oxyuridomorpha</taxon>
        <taxon>Oxyuroidea</taxon>
        <taxon>Oxyuridae</taxon>
        <taxon>Syphacia</taxon>
    </lineage>
</organism>
<evidence type="ECO:0000256" key="3">
    <source>
        <dbReference type="ARBA" id="ARBA00024947"/>
    </source>
</evidence>
<dbReference type="InterPro" id="IPR023393">
    <property type="entry name" value="START-like_dom_sf"/>
</dbReference>
<evidence type="ECO:0000256" key="1">
    <source>
        <dbReference type="ARBA" id="ARBA00006885"/>
    </source>
</evidence>
<comment type="similarity">
    <text evidence="1">Belongs to the COQ10 family.</text>
</comment>
<dbReference type="AlphaFoldDB" id="A0A0N5AM66"/>